<dbReference type="PROSITE" id="PS50887">
    <property type="entry name" value="GGDEF"/>
    <property type="match status" value="1"/>
</dbReference>
<dbReference type="Pfam" id="PF00990">
    <property type="entry name" value="GGDEF"/>
    <property type="match status" value="1"/>
</dbReference>
<dbReference type="InterPro" id="IPR000014">
    <property type="entry name" value="PAS"/>
</dbReference>
<sequence length="491" mass="54978">MKFTDLLEAIPYPTALLKRKGLKVVRCNSAFSALVGSPVAQESPIETLLPDVLELLSPPPEGTLVERIYMKRTSSDELFPVEVTVAPLKEKHLLLLLRDLSGGVREQLEKMHRLYKALSRMNLLVTTAKSAADMLEGCVNILFDSGLFKYVALLPRGGAKPYAQRGTYTGRESAICMSIEERDSSCYLLVSKEKGENFSNSELDLLTEVVHDIAFGFRKFRIEAEEEKRLKTDSLTGLPNRLHFIKYLEQTLNFARSSGRSVALLVLDVDRFGEINQALGQAAGDRLLVSIAESLRSLVRRTDLIARTGSDEFAVLLVSSDPVRAVLELMRRVRKHFSKPLEIDSHSIYVTFSGGVSIFPSDTEAPDLLCANATASLQRSKRTGGNSVVFFSQDIVKASETSLKFRTDLREALEKGEFVLHYQPKIDLRTGEMVGVEALIRWVRKGEMVPPMRFLPLAEEEGLIHEIGLWVLEEACRQIKRWKLRGKAIPI</sequence>
<proteinExistence type="predicted"/>
<feature type="non-terminal residue" evidence="3">
    <location>
        <position position="491"/>
    </location>
</feature>
<name>A0A7C5Q7I4_AQUAO</name>
<feature type="domain" description="EAL" evidence="1">
    <location>
        <begin position="402"/>
        <end position="491"/>
    </location>
</feature>
<comment type="caution">
    <text evidence="3">The sequence shown here is derived from an EMBL/GenBank/DDBJ whole genome shotgun (WGS) entry which is preliminary data.</text>
</comment>
<dbReference type="EMBL" id="DRNB01000013">
    <property type="protein sequence ID" value="HHJ63375.1"/>
    <property type="molecule type" value="Genomic_DNA"/>
</dbReference>
<evidence type="ECO:0000259" key="1">
    <source>
        <dbReference type="PROSITE" id="PS50883"/>
    </source>
</evidence>
<accession>A0A7C5Q7I4</accession>
<gene>
    <name evidence="3" type="ORF">ENJ61_00550</name>
</gene>
<dbReference type="SMART" id="SM00267">
    <property type="entry name" value="GGDEF"/>
    <property type="match status" value="1"/>
</dbReference>
<dbReference type="InterPro" id="IPR035919">
    <property type="entry name" value="EAL_sf"/>
</dbReference>
<dbReference type="InterPro" id="IPR000160">
    <property type="entry name" value="GGDEF_dom"/>
</dbReference>
<dbReference type="Pfam" id="PF00563">
    <property type="entry name" value="EAL"/>
    <property type="match status" value="1"/>
</dbReference>
<protein>
    <submittedName>
        <fullName evidence="3">Diguanylate cyclase</fullName>
    </submittedName>
</protein>
<organism evidence="3">
    <name type="scientific">Aquifex aeolicus</name>
    <dbReference type="NCBI Taxonomy" id="63363"/>
    <lineage>
        <taxon>Bacteria</taxon>
        <taxon>Pseudomonadati</taxon>
        <taxon>Aquificota</taxon>
        <taxon>Aquificia</taxon>
        <taxon>Aquificales</taxon>
        <taxon>Aquificaceae</taxon>
        <taxon>Aquifex</taxon>
    </lineage>
</organism>
<dbReference type="NCBIfam" id="TIGR00254">
    <property type="entry name" value="GGDEF"/>
    <property type="match status" value="1"/>
</dbReference>
<dbReference type="InterPro" id="IPR043128">
    <property type="entry name" value="Rev_trsase/Diguanyl_cyclase"/>
</dbReference>
<dbReference type="CDD" id="cd01949">
    <property type="entry name" value="GGDEF"/>
    <property type="match status" value="1"/>
</dbReference>
<dbReference type="Proteomes" id="UP000885792">
    <property type="component" value="Unassembled WGS sequence"/>
</dbReference>
<evidence type="ECO:0000259" key="2">
    <source>
        <dbReference type="PROSITE" id="PS50887"/>
    </source>
</evidence>
<dbReference type="AlphaFoldDB" id="A0A7C5Q7I4"/>
<dbReference type="CDD" id="cd01948">
    <property type="entry name" value="EAL"/>
    <property type="match status" value="1"/>
</dbReference>
<dbReference type="InterPro" id="IPR052155">
    <property type="entry name" value="Biofilm_reg_signaling"/>
</dbReference>
<dbReference type="PROSITE" id="PS50883">
    <property type="entry name" value="EAL"/>
    <property type="match status" value="1"/>
</dbReference>
<dbReference type="InterPro" id="IPR001633">
    <property type="entry name" value="EAL_dom"/>
</dbReference>
<feature type="domain" description="GGDEF" evidence="2">
    <location>
        <begin position="260"/>
        <end position="393"/>
    </location>
</feature>
<dbReference type="PANTHER" id="PTHR44757">
    <property type="entry name" value="DIGUANYLATE CYCLASE DGCP"/>
    <property type="match status" value="1"/>
</dbReference>
<dbReference type="Gene3D" id="3.20.20.450">
    <property type="entry name" value="EAL domain"/>
    <property type="match status" value="1"/>
</dbReference>
<dbReference type="Gene3D" id="3.30.70.270">
    <property type="match status" value="1"/>
</dbReference>
<dbReference type="SMART" id="SM00052">
    <property type="entry name" value="EAL"/>
    <property type="match status" value="1"/>
</dbReference>
<dbReference type="SUPFAM" id="SSF141868">
    <property type="entry name" value="EAL domain-like"/>
    <property type="match status" value="1"/>
</dbReference>
<dbReference type="Pfam" id="PF13188">
    <property type="entry name" value="PAS_8"/>
    <property type="match status" value="1"/>
</dbReference>
<evidence type="ECO:0000313" key="3">
    <source>
        <dbReference type="EMBL" id="HHJ63375.1"/>
    </source>
</evidence>
<dbReference type="SUPFAM" id="SSF55073">
    <property type="entry name" value="Nucleotide cyclase"/>
    <property type="match status" value="1"/>
</dbReference>
<reference evidence="3" key="1">
    <citation type="journal article" date="2020" name="mSystems">
        <title>Genome- and Community-Level Interaction Insights into Carbon Utilization and Element Cycling Functions of Hydrothermarchaeota in Hydrothermal Sediment.</title>
        <authorList>
            <person name="Zhou Z."/>
            <person name="Liu Y."/>
            <person name="Xu W."/>
            <person name="Pan J."/>
            <person name="Luo Z.H."/>
            <person name="Li M."/>
        </authorList>
    </citation>
    <scope>NUCLEOTIDE SEQUENCE [LARGE SCALE GENOMIC DNA]</scope>
    <source>
        <strain evidence="3">HyVt-501</strain>
    </source>
</reference>
<dbReference type="InterPro" id="IPR029787">
    <property type="entry name" value="Nucleotide_cyclase"/>
</dbReference>
<dbReference type="PANTHER" id="PTHR44757:SF2">
    <property type="entry name" value="BIOFILM ARCHITECTURE MAINTENANCE PROTEIN MBAA"/>
    <property type="match status" value="1"/>
</dbReference>